<dbReference type="InterPro" id="IPR004302">
    <property type="entry name" value="Cellulose/chitin-bd_N"/>
</dbReference>
<dbReference type="Pfam" id="PF03067">
    <property type="entry name" value="LPMO_10"/>
    <property type="match status" value="1"/>
</dbReference>
<evidence type="ECO:0000259" key="1">
    <source>
        <dbReference type="Pfam" id="PF03067"/>
    </source>
</evidence>
<comment type="caution">
    <text evidence="2">The sequence shown here is derived from an EMBL/GenBank/DDBJ whole genome shotgun (WGS) entry which is preliminary data.</text>
</comment>
<name>A0AAV8X7W9_9CUCU</name>
<reference evidence="2" key="1">
    <citation type="journal article" date="2023" name="Insect Mol. Biol.">
        <title>Genome sequencing provides insights into the evolution of gene families encoding plant cell wall-degrading enzymes in longhorned beetles.</title>
        <authorList>
            <person name="Shin N.R."/>
            <person name="Okamura Y."/>
            <person name="Kirsch R."/>
            <person name="Pauchet Y."/>
        </authorList>
    </citation>
    <scope>NUCLEOTIDE SEQUENCE</scope>
    <source>
        <strain evidence="2">RBIC_L_NR</strain>
    </source>
</reference>
<protein>
    <recommendedName>
        <fullName evidence="1">Chitin-binding type-4 domain-containing protein</fullName>
    </recommendedName>
</protein>
<sequence>MYVVVQRGSVSLIRKSVHISGHVWSVCIPIPTTRTIIKYFHNLFLQAQYIQNGGRCGPCGDNYADPQPRSNENTGTYGNGVISGVYSAGSVIDVTSVLTANHLGTITYSLCSLDDPNLPESDSCFQDLKLADGSAAYSVASNDYKVINQVQLPAGLTCERCVLRWHYKTGNSWGVCEDGTGALGCGNQEVFRSCADIFIA</sequence>
<dbReference type="AlphaFoldDB" id="A0AAV8X7W9"/>
<organism evidence="2 3">
    <name type="scientific">Rhamnusium bicolor</name>
    <dbReference type="NCBI Taxonomy" id="1586634"/>
    <lineage>
        <taxon>Eukaryota</taxon>
        <taxon>Metazoa</taxon>
        <taxon>Ecdysozoa</taxon>
        <taxon>Arthropoda</taxon>
        <taxon>Hexapoda</taxon>
        <taxon>Insecta</taxon>
        <taxon>Pterygota</taxon>
        <taxon>Neoptera</taxon>
        <taxon>Endopterygota</taxon>
        <taxon>Coleoptera</taxon>
        <taxon>Polyphaga</taxon>
        <taxon>Cucujiformia</taxon>
        <taxon>Chrysomeloidea</taxon>
        <taxon>Cerambycidae</taxon>
        <taxon>Lepturinae</taxon>
        <taxon>Rhagiini</taxon>
        <taxon>Rhamnusium</taxon>
    </lineage>
</organism>
<dbReference type="Proteomes" id="UP001162156">
    <property type="component" value="Unassembled WGS sequence"/>
</dbReference>
<feature type="domain" description="Chitin-binding type-4" evidence="1">
    <location>
        <begin position="47"/>
        <end position="197"/>
    </location>
</feature>
<dbReference type="EMBL" id="JANEYF010003654">
    <property type="protein sequence ID" value="KAJ8934908.1"/>
    <property type="molecule type" value="Genomic_DNA"/>
</dbReference>
<accession>A0AAV8X7W9</accession>
<proteinExistence type="predicted"/>
<keyword evidence="3" id="KW-1185">Reference proteome</keyword>
<evidence type="ECO:0000313" key="3">
    <source>
        <dbReference type="Proteomes" id="UP001162156"/>
    </source>
</evidence>
<evidence type="ECO:0000313" key="2">
    <source>
        <dbReference type="EMBL" id="KAJ8934908.1"/>
    </source>
</evidence>
<gene>
    <name evidence="2" type="ORF">NQ314_013114</name>
</gene>